<dbReference type="EMBL" id="FZOT01000002">
    <property type="protein sequence ID" value="SNS29487.1"/>
    <property type="molecule type" value="Genomic_DNA"/>
</dbReference>
<gene>
    <name evidence="2" type="ORF">SAMN06265795_10290</name>
</gene>
<organism evidence="2 3">
    <name type="scientific">Noviherbaspirillum humi</name>
    <dbReference type="NCBI Taxonomy" id="1688639"/>
    <lineage>
        <taxon>Bacteria</taxon>
        <taxon>Pseudomonadati</taxon>
        <taxon>Pseudomonadota</taxon>
        <taxon>Betaproteobacteria</taxon>
        <taxon>Burkholderiales</taxon>
        <taxon>Oxalobacteraceae</taxon>
        <taxon>Noviherbaspirillum</taxon>
    </lineage>
</organism>
<keyword evidence="3" id="KW-1185">Reference proteome</keyword>
<protein>
    <recommendedName>
        <fullName evidence="4">Lipid A deacylase LpxR family protein</fullName>
    </recommendedName>
</protein>
<dbReference type="Pfam" id="PF09982">
    <property type="entry name" value="LpxR"/>
    <property type="match status" value="1"/>
</dbReference>
<evidence type="ECO:0000256" key="1">
    <source>
        <dbReference type="SAM" id="SignalP"/>
    </source>
</evidence>
<dbReference type="InterPro" id="IPR018707">
    <property type="entry name" value="LpxR"/>
</dbReference>
<feature type="chain" id="PRO_5012308650" description="Lipid A deacylase LpxR family protein" evidence="1">
    <location>
        <begin position="29"/>
        <end position="314"/>
    </location>
</feature>
<evidence type="ECO:0000313" key="2">
    <source>
        <dbReference type="EMBL" id="SNS29487.1"/>
    </source>
</evidence>
<dbReference type="Gene3D" id="2.40.128.140">
    <property type="entry name" value="Outer membrane protein"/>
    <property type="match status" value="1"/>
</dbReference>
<evidence type="ECO:0008006" key="4">
    <source>
        <dbReference type="Google" id="ProtNLM"/>
    </source>
</evidence>
<feature type="signal peptide" evidence="1">
    <location>
        <begin position="1"/>
        <end position="28"/>
    </location>
</feature>
<sequence>MMLKLNPGAAVAAASFAALSALPFDASAGVVDDFRQAHAAGITTHAAEIDNDSLLLKRDDGFYTSGLRYTQQWTASTAGGMVRGGWRVGQELYTASDIKLPPARVGPPDHPYAAWLYAGVFSERHAADGSHARVGVDVGCLGPCAGGERTQNTLHRILNQPLPQAWSRQVRNEVGVVLHGEVAPMRWTPAPFLDVTPSIKGRLGNIYTDAGFSVLARAGRLNLLPNQPTLHGYLRLDGRWVGYNASLQGGYFSSGNPHTVAPKRLVGEAEAGVAWLQGPFEAMVGVVRRSNEIRDLPNSFGSQNYLRLILSYTH</sequence>
<accession>A0A239DB30</accession>
<evidence type="ECO:0000313" key="3">
    <source>
        <dbReference type="Proteomes" id="UP000198284"/>
    </source>
</evidence>
<dbReference type="Proteomes" id="UP000198284">
    <property type="component" value="Unassembled WGS sequence"/>
</dbReference>
<dbReference type="RefSeq" id="WP_245844725.1">
    <property type="nucleotide sequence ID" value="NZ_FZOT01000002.1"/>
</dbReference>
<dbReference type="AlphaFoldDB" id="A0A239DB30"/>
<keyword evidence="1" id="KW-0732">Signal</keyword>
<proteinExistence type="predicted"/>
<dbReference type="InterPro" id="IPR037107">
    <property type="entry name" value="Put_OMP_sf"/>
</dbReference>
<name>A0A239DB30_9BURK</name>
<reference evidence="2 3" key="1">
    <citation type="submission" date="2017-06" db="EMBL/GenBank/DDBJ databases">
        <authorList>
            <person name="Kim H.J."/>
            <person name="Triplett B.A."/>
        </authorList>
    </citation>
    <scope>NUCLEOTIDE SEQUENCE [LARGE SCALE GENOMIC DNA]</scope>
    <source>
        <strain evidence="2 3">U15</strain>
    </source>
</reference>